<keyword evidence="3" id="KW-1185">Reference proteome</keyword>
<sequence length="209" mass="24078">MVPEVEDRSKPRQISSHTIRMVVESTHCRQNTPNLKMDAIIPWQRNYKYLGVTLDKNLHFRDHIERVRNTALFYKARLGAVLGRKGLRTPHYFQIYEGRIEAILRHRGITSHVRVRAAVDYQPPHPTHLIRHRPKLPYSTRPPLTASGRQEGREPTRDGFPTSSCRDDFHQASSIAHVTRRRHSHVPSGRTGELSKSSDLSSDSSRPTK</sequence>
<accession>A0A4C1Z414</accession>
<dbReference type="AlphaFoldDB" id="A0A4C1Z414"/>
<name>A0A4C1Z414_EUMVA</name>
<organism evidence="2 3">
    <name type="scientific">Eumeta variegata</name>
    <name type="common">Bagworm moth</name>
    <name type="synonym">Eumeta japonica</name>
    <dbReference type="NCBI Taxonomy" id="151549"/>
    <lineage>
        <taxon>Eukaryota</taxon>
        <taxon>Metazoa</taxon>
        <taxon>Ecdysozoa</taxon>
        <taxon>Arthropoda</taxon>
        <taxon>Hexapoda</taxon>
        <taxon>Insecta</taxon>
        <taxon>Pterygota</taxon>
        <taxon>Neoptera</taxon>
        <taxon>Endopterygota</taxon>
        <taxon>Lepidoptera</taxon>
        <taxon>Glossata</taxon>
        <taxon>Ditrysia</taxon>
        <taxon>Tineoidea</taxon>
        <taxon>Psychidae</taxon>
        <taxon>Oiketicinae</taxon>
        <taxon>Eumeta</taxon>
    </lineage>
</organism>
<dbReference type="EMBL" id="BGZK01001520">
    <property type="protein sequence ID" value="GBP81619.1"/>
    <property type="molecule type" value="Genomic_DNA"/>
</dbReference>
<reference evidence="2 3" key="1">
    <citation type="journal article" date="2019" name="Commun. Biol.">
        <title>The bagworm genome reveals a unique fibroin gene that provides high tensile strength.</title>
        <authorList>
            <person name="Kono N."/>
            <person name="Nakamura H."/>
            <person name="Ohtoshi R."/>
            <person name="Tomita M."/>
            <person name="Numata K."/>
            <person name="Arakawa K."/>
        </authorList>
    </citation>
    <scope>NUCLEOTIDE SEQUENCE [LARGE SCALE GENOMIC DNA]</scope>
</reference>
<feature type="region of interest" description="Disordered" evidence="1">
    <location>
        <begin position="124"/>
        <end position="209"/>
    </location>
</feature>
<dbReference type="OrthoDB" id="8058536at2759"/>
<comment type="caution">
    <text evidence="2">The sequence shown here is derived from an EMBL/GenBank/DDBJ whole genome shotgun (WGS) entry which is preliminary data.</text>
</comment>
<feature type="compositionally biased region" description="Low complexity" evidence="1">
    <location>
        <begin position="194"/>
        <end position="209"/>
    </location>
</feature>
<evidence type="ECO:0000313" key="2">
    <source>
        <dbReference type="EMBL" id="GBP81619.1"/>
    </source>
</evidence>
<evidence type="ECO:0000313" key="3">
    <source>
        <dbReference type="Proteomes" id="UP000299102"/>
    </source>
</evidence>
<evidence type="ECO:0008006" key="4">
    <source>
        <dbReference type="Google" id="ProtNLM"/>
    </source>
</evidence>
<dbReference type="Proteomes" id="UP000299102">
    <property type="component" value="Unassembled WGS sequence"/>
</dbReference>
<gene>
    <name evidence="2" type="ORF">EVAR_21249_1</name>
</gene>
<protein>
    <recommendedName>
        <fullName evidence="4">RNA-directed DNA polymerase from mobile element jockey</fullName>
    </recommendedName>
</protein>
<proteinExistence type="predicted"/>
<evidence type="ECO:0000256" key="1">
    <source>
        <dbReference type="SAM" id="MobiDB-lite"/>
    </source>
</evidence>